<proteinExistence type="predicted"/>
<evidence type="ECO:0000313" key="2">
    <source>
        <dbReference type="Proteomes" id="UP000265520"/>
    </source>
</evidence>
<accession>A0A392W1D7</accession>
<reference evidence="1 2" key="1">
    <citation type="journal article" date="2018" name="Front. Plant Sci.">
        <title>Red Clover (Trifolium pratense) and Zigzag Clover (T. medium) - A Picture of Genomic Similarities and Differences.</title>
        <authorList>
            <person name="Dluhosova J."/>
            <person name="Istvanek J."/>
            <person name="Nedelnik J."/>
            <person name="Repkova J."/>
        </authorList>
    </citation>
    <scope>NUCLEOTIDE SEQUENCE [LARGE SCALE GENOMIC DNA]</scope>
    <source>
        <strain evidence="2">cv. 10/8</strain>
        <tissue evidence="1">Leaf</tissue>
    </source>
</reference>
<protein>
    <submittedName>
        <fullName evidence="1">Uncharacterized protein</fullName>
    </submittedName>
</protein>
<organism evidence="1 2">
    <name type="scientific">Trifolium medium</name>
    <dbReference type="NCBI Taxonomy" id="97028"/>
    <lineage>
        <taxon>Eukaryota</taxon>
        <taxon>Viridiplantae</taxon>
        <taxon>Streptophyta</taxon>
        <taxon>Embryophyta</taxon>
        <taxon>Tracheophyta</taxon>
        <taxon>Spermatophyta</taxon>
        <taxon>Magnoliopsida</taxon>
        <taxon>eudicotyledons</taxon>
        <taxon>Gunneridae</taxon>
        <taxon>Pentapetalae</taxon>
        <taxon>rosids</taxon>
        <taxon>fabids</taxon>
        <taxon>Fabales</taxon>
        <taxon>Fabaceae</taxon>
        <taxon>Papilionoideae</taxon>
        <taxon>50 kb inversion clade</taxon>
        <taxon>NPAAA clade</taxon>
        <taxon>Hologalegina</taxon>
        <taxon>IRL clade</taxon>
        <taxon>Trifolieae</taxon>
        <taxon>Trifolium</taxon>
    </lineage>
</organism>
<sequence>MKKLVVLLCHARGAEVVSRAACGAADAAHGTADL</sequence>
<comment type="caution">
    <text evidence="1">The sequence shown here is derived from an EMBL/GenBank/DDBJ whole genome shotgun (WGS) entry which is preliminary data.</text>
</comment>
<feature type="non-terminal residue" evidence="1">
    <location>
        <position position="34"/>
    </location>
</feature>
<dbReference type="EMBL" id="LXQA011331728">
    <property type="protein sequence ID" value="MCI93533.1"/>
    <property type="molecule type" value="Genomic_DNA"/>
</dbReference>
<name>A0A392W1D7_9FABA</name>
<dbReference type="AlphaFoldDB" id="A0A392W1D7"/>
<keyword evidence="2" id="KW-1185">Reference proteome</keyword>
<evidence type="ECO:0000313" key="1">
    <source>
        <dbReference type="EMBL" id="MCI93533.1"/>
    </source>
</evidence>
<dbReference type="Proteomes" id="UP000265520">
    <property type="component" value="Unassembled WGS sequence"/>
</dbReference>